<dbReference type="InterPro" id="IPR036390">
    <property type="entry name" value="WH_DNA-bd_sf"/>
</dbReference>
<proteinExistence type="predicted"/>
<dbReference type="EMBL" id="DRYK01000055">
    <property type="protein sequence ID" value="HHP67951.1"/>
    <property type="molecule type" value="Genomic_DNA"/>
</dbReference>
<protein>
    <submittedName>
        <fullName evidence="1">ArsR family transcriptional regulator</fullName>
    </submittedName>
</protein>
<dbReference type="SUPFAM" id="SSF46785">
    <property type="entry name" value="Winged helix' DNA-binding domain"/>
    <property type="match status" value="1"/>
</dbReference>
<name>A0A7J3XZD7_9CREN</name>
<organism evidence="1">
    <name type="scientific">Thermogladius calderae</name>
    <dbReference type="NCBI Taxonomy" id="1200300"/>
    <lineage>
        <taxon>Archaea</taxon>
        <taxon>Thermoproteota</taxon>
        <taxon>Thermoprotei</taxon>
        <taxon>Desulfurococcales</taxon>
        <taxon>Desulfurococcaceae</taxon>
        <taxon>Thermogladius</taxon>
    </lineage>
</organism>
<dbReference type="AlphaFoldDB" id="A0A7J3XZD7"/>
<gene>
    <name evidence="1" type="ORF">ENM60_04080</name>
</gene>
<sequence>MSKKTLWRTTPLFRVVIEEVLSKPEGILESEIIEILKKRYDIDVSKPELYQALIKLELNGFIKVEHIGKEMKIRPSKTMMDQLLGGSR</sequence>
<comment type="caution">
    <text evidence="1">The sequence shown here is derived from an EMBL/GenBank/DDBJ whole genome shotgun (WGS) entry which is preliminary data.</text>
</comment>
<reference evidence="1" key="1">
    <citation type="journal article" date="2020" name="mSystems">
        <title>Genome- and Community-Level Interaction Insights into Carbon Utilization and Element Cycling Functions of Hydrothermarchaeota in Hydrothermal Sediment.</title>
        <authorList>
            <person name="Zhou Z."/>
            <person name="Liu Y."/>
            <person name="Xu W."/>
            <person name="Pan J."/>
            <person name="Luo Z.H."/>
            <person name="Li M."/>
        </authorList>
    </citation>
    <scope>NUCLEOTIDE SEQUENCE [LARGE SCALE GENOMIC DNA]</scope>
    <source>
        <strain evidence="1">SpSt-110</strain>
    </source>
</reference>
<accession>A0A7J3XZD7</accession>
<evidence type="ECO:0000313" key="1">
    <source>
        <dbReference type="EMBL" id="HHP67951.1"/>
    </source>
</evidence>